<geneLocation type="plasmid" evidence="12">
    <name>cbm2589_p</name>
</geneLocation>
<dbReference type="InterPro" id="IPR000399">
    <property type="entry name" value="TPP-bd_CS"/>
</dbReference>
<dbReference type="Pfam" id="PF02776">
    <property type="entry name" value="TPP_enzyme_N"/>
    <property type="match status" value="1"/>
</dbReference>
<dbReference type="CDD" id="cd00568">
    <property type="entry name" value="TPP_enzymes"/>
    <property type="match status" value="1"/>
</dbReference>
<evidence type="ECO:0000313" key="10">
    <source>
        <dbReference type="EMBL" id="SPD69515.1"/>
    </source>
</evidence>
<reference evidence="11 12" key="1">
    <citation type="submission" date="2018-01" db="EMBL/GenBank/DDBJ databases">
        <authorList>
            <person name="Clerissi C."/>
        </authorList>
    </citation>
    <scope>NUCLEOTIDE SEQUENCE [LARGE SCALE GENOMIC DNA]</scope>
    <source>
        <strain evidence="8">Cupriavidus taiwanensis LMG 19430</strain>
        <strain evidence="7">Cupriavidus taiwanensis STM 3521</strain>
        <strain evidence="9">Cupriavidus taiwanensis STM 6021</strain>
        <strain evidence="10">Cupriavidus taiwanensis SWF 66322</strain>
        <plasmid evidence="13">cbm2586_p</plasmid>
        <plasmid evidence="12">cbm2589_p</plasmid>
        <plasmid evidence="14">cbm2594_p</plasmid>
        <plasmid evidence="10">CBM2636p</plasmid>
        <plasmid evidence="11">cbm2636p</plasmid>
    </source>
</reference>
<geneLocation type="plasmid" evidence="10">
    <name>CBM2636p</name>
</geneLocation>
<geneLocation type="plasmid" evidence="14">
    <name>cbm2594_p</name>
</geneLocation>
<name>A0A375DVR8_9BURK</name>
<feature type="domain" description="Thiamine pyrophosphate enzyme TPP-binding" evidence="5">
    <location>
        <begin position="383"/>
        <end position="523"/>
    </location>
</feature>
<dbReference type="InterPro" id="IPR011766">
    <property type="entry name" value="TPP_enzyme_TPP-bd"/>
</dbReference>
<dbReference type="GO" id="GO:0050660">
    <property type="term" value="F:flavin adenine dinucleotide binding"/>
    <property type="evidence" value="ECO:0007669"/>
    <property type="project" value="TreeGrafter"/>
</dbReference>
<dbReference type="AlphaFoldDB" id="A0A375DVR8"/>
<dbReference type="PANTHER" id="PTHR18968:SF167">
    <property type="entry name" value="ACETOLACTATE SYNTHASE LARGE SUBUNIT ILVB2-RELATED"/>
    <property type="match status" value="1"/>
</dbReference>
<dbReference type="GO" id="GO:0005948">
    <property type="term" value="C:acetolactate synthase complex"/>
    <property type="evidence" value="ECO:0007669"/>
    <property type="project" value="TreeGrafter"/>
</dbReference>
<dbReference type="GO" id="GO:0030976">
    <property type="term" value="F:thiamine pyrophosphate binding"/>
    <property type="evidence" value="ECO:0007669"/>
    <property type="project" value="InterPro"/>
</dbReference>
<dbReference type="Proteomes" id="UP000257016">
    <property type="component" value="Unassembled WGS sequence"/>
</dbReference>
<evidence type="ECO:0000256" key="1">
    <source>
        <dbReference type="ARBA" id="ARBA00007812"/>
    </source>
</evidence>
<dbReference type="InterPro" id="IPR012000">
    <property type="entry name" value="Thiamin_PyroP_enz_cen_dom"/>
</dbReference>
<dbReference type="EC" id="2.2.1.6" evidence="9"/>
<dbReference type="InterPro" id="IPR012001">
    <property type="entry name" value="Thiamin_PyroP_enz_TPP-bd_dom"/>
</dbReference>
<dbReference type="GO" id="GO:0009099">
    <property type="term" value="P:L-valine biosynthetic process"/>
    <property type="evidence" value="ECO:0007669"/>
    <property type="project" value="TreeGrafter"/>
</dbReference>
<dbReference type="Pfam" id="PF02775">
    <property type="entry name" value="TPP_enzyme_C"/>
    <property type="match status" value="1"/>
</dbReference>
<evidence type="ECO:0000313" key="13">
    <source>
        <dbReference type="Proteomes" id="UP000257016"/>
    </source>
</evidence>
<dbReference type="EMBL" id="OGUU01000020">
    <property type="protein sequence ID" value="SPC25171.1"/>
    <property type="molecule type" value="Genomic_DNA"/>
</dbReference>
<dbReference type="InterPro" id="IPR029035">
    <property type="entry name" value="DHS-like_NAD/FAD-binding_dom"/>
</dbReference>
<organism evidence="9 14">
    <name type="scientific">Cupriavidus taiwanensis</name>
    <dbReference type="NCBI Taxonomy" id="164546"/>
    <lineage>
        <taxon>Bacteria</taxon>
        <taxon>Pseudomonadati</taxon>
        <taxon>Pseudomonadota</taxon>
        <taxon>Betaproteobacteria</taxon>
        <taxon>Burkholderiales</taxon>
        <taxon>Burkholderiaceae</taxon>
        <taxon>Cupriavidus</taxon>
    </lineage>
</organism>
<evidence type="ECO:0000313" key="7">
    <source>
        <dbReference type="EMBL" id="SOY75848.1"/>
    </source>
</evidence>
<geneLocation type="plasmid" evidence="13">
    <name>cbm2586_p</name>
</geneLocation>
<dbReference type="Proteomes" id="UP000254259">
    <property type="component" value="Plasmid CBM2636p"/>
</dbReference>
<evidence type="ECO:0000313" key="14">
    <source>
        <dbReference type="Proteomes" id="UP000257139"/>
    </source>
</evidence>
<keyword evidence="9" id="KW-0808">Transferase</keyword>
<proteinExistence type="inferred from homology"/>
<dbReference type="GO" id="GO:0000287">
    <property type="term" value="F:magnesium ion binding"/>
    <property type="evidence" value="ECO:0007669"/>
    <property type="project" value="InterPro"/>
</dbReference>
<accession>A0A375DVR8</accession>
<dbReference type="PANTHER" id="PTHR18968">
    <property type="entry name" value="THIAMINE PYROPHOSPHATE ENZYMES"/>
    <property type="match status" value="1"/>
</dbReference>
<keyword evidence="2 3" id="KW-0786">Thiamine pyrophosphate</keyword>
<feature type="domain" description="Thiamine pyrophosphate enzyme N-terminal TPP-binding" evidence="6">
    <location>
        <begin position="4"/>
        <end position="122"/>
    </location>
</feature>
<evidence type="ECO:0000259" key="5">
    <source>
        <dbReference type="Pfam" id="PF02775"/>
    </source>
</evidence>
<dbReference type="Gene3D" id="3.40.50.970">
    <property type="match status" value="2"/>
</dbReference>
<dbReference type="RefSeq" id="WP_041232866.1">
    <property type="nucleotide sequence ID" value="NZ_CBCRZP010000071.1"/>
</dbReference>
<dbReference type="EMBL" id="OFSN01000043">
    <property type="protein sequence ID" value="SOY77820.1"/>
    <property type="molecule type" value="Genomic_DNA"/>
</dbReference>
<dbReference type="NCBIfam" id="NF006122">
    <property type="entry name" value="PRK08266.1"/>
    <property type="match status" value="1"/>
</dbReference>
<keyword evidence="10" id="KW-0614">Plasmid</keyword>
<feature type="domain" description="Thiamine pyrophosphate enzyme central" evidence="4">
    <location>
        <begin position="195"/>
        <end position="318"/>
    </location>
</feature>
<dbReference type="GO" id="GO:0009097">
    <property type="term" value="P:isoleucine biosynthetic process"/>
    <property type="evidence" value="ECO:0007669"/>
    <property type="project" value="TreeGrafter"/>
</dbReference>
<geneLocation type="plasmid" evidence="11">
    <name>cbm2636p</name>
</geneLocation>
<evidence type="ECO:0000256" key="3">
    <source>
        <dbReference type="RuleBase" id="RU362132"/>
    </source>
</evidence>
<sequence>MRAMTGGEAAVLSLHNLGIRTVFGLPGMQNDWLYNAFFDHREKFRIIHTRHEQGAAYMGLGHALVSDLPTVFNVVPGPGLLNSTAAISTAYALNAKLMCLTGQINSAAIGRGWGELHEINDQLSILRSLSKWVATAHTPSEIPILIGEAFHQMLSGRPRPVGLEIPMDVLASTAPADPQLKLRTPYEPPLDEEAIEEVAKVLGASVAPMIFVGSGAQGASTLVRQLAEVLQAPVVAYRTGMGVVDARSYLSLHLPAAKDLWGKTDVVLAIGTNMRIPAKKWIRTHRPDIIRIDVDPTTHRRFFTPKCEITARAEQALPLLLRRLEEYNAVRRPRETALMEVKAAWEARSAVLEPQLSYLKVIREEIGEHGIFVDELTQVGFASRIVYPVYSPRTYISTGYQGTLGYGFPTALGVKVAKPNVPVVSITGDGGFMFAVQELATAVQHKISLIVLLFNNNCFGNVRQMQVNDYGGRIIATDLRNPDFCRLSESFGAQAFRTDSPEGLRFALRRAISTTSVPTVIEVSVGDMPSIDQFR</sequence>
<dbReference type="InterPro" id="IPR029061">
    <property type="entry name" value="THDP-binding"/>
</dbReference>
<dbReference type="GO" id="GO:0003984">
    <property type="term" value="F:acetolactate synthase activity"/>
    <property type="evidence" value="ECO:0007669"/>
    <property type="project" value="UniProtKB-EC"/>
</dbReference>
<dbReference type="PROSITE" id="PS00187">
    <property type="entry name" value="TPP_ENZYMES"/>
    <property type="match status" value="1"/>
</dbReference>
<evidence type="ECO:0000313" key="11">
    <source>
        <dbReference type="Proteomes" id="UP000254259"/>
    </source>
</evidence>
<dbReference type="SUPFAM" id="SSF52518">
    <property type="entry name" value="Thiamin diphosphate-binding fold (THDP-binding)"/>
    <property type="match status" value="2"/>
</dbReference>
<dbReference type="EMBL" id="OFSP01000055">
    <property type="protein sequence ID" value="SOY75848.1"/>
    <property type="molecule type" value="Genomic_DNA"/>
</dbReference>
<evidence type="ECO:0000259" key="4">
    <source>
        <dbReference type="Pfam" id="PF00205"/>
    </source>
</evidence>
<dbReference type="EMBL" id="LT984815">
    <property type="protein sequence ID" value="SPD69515.1"/>
    <property type="molecule type" value="Genomic_DNA"/>
</dbReference>
<protein>
    <submittedName>
        <fullName evidence="9">Acetolactate synthase large subunit</fullName>
        <ecNumber evidence="9">2.2.1.6</ecNumber>
    </submittedName>
</protein>
<dbReference type="InterPro" id="IPR045229">
    <property type="entry name" value="TPP_enz"/>
</dbReference>
<gene>
    <name evidence="9" type="primary">ilvI</name>
    <name evidence="8" type="ORF">CBM2586_P230008</name>
    <name evidence="7" type="ORF">CBM2589_P230008</name>
    <name evidence="9" type="ORF">CBM2594_P150006</name>
    <name evidence="10" type="ORF">CBM2636_P20202</name>
</gene>
<dbReference type="CDD" id="cd07035">
    <property type="entry name" value="TPP_PYR_POX_like"/>
    <property type="match status" value="1"/>
</dbReference>
<dbReference type="SUPFAM" id="SSF52467">
    <property type="entry name" value="DHS-like NAD/FAD-binding domain"/>
    <property type="match status" value="1"/>
</dbReference>
<comment type="similarity">
    <text evidence="1 3">Belongs to the TPP enzyme family.</text>
</comment>
<dbReference type="Pfam" id="PF00205">
    <property type="entry name" value="TPP_enzyme_M"/>
    <property type="match status" value="1"/>
</dbReference>
<evidence type="ECO:0000313" key="9">
    <source>
        <dbReference type="EMBL" id="SPC25171.1"/>
    </source>
</evidence>
<dbReference type="Proteomes" id="UP000256297">
    <property type="component" value="Plasmid CBM2589_p"/>
</dbReference>
<evidence type="ECO:0000313" key="12">
    <source>
        <dbReference type="Proteomes" id="UP000256297"/>
    </source>
</evidence>
<evidence type="ECO:0000256" key="2">
    <source>
        <dbReference type="ARBA" id="ARBA00023052"/>
    </source>
</evidence>
<evidence type="ECO:0000313" key="8">
    <source>
        <dbReference type="EMBL" id="SOY77820.1"/>
    </source>
</evidence>
<evidence type="ECO:0000259" key="6">
    <source>
        <dbReference type="Pfam" id="PF02776"/>
    </source>
</evidence>
<dbReference type="Proteomes" id="UP000257139">
    <property type="component" value="Plasmid CBM2594_p"/>
</dbReference>
<dbReference type="Gene3D" id="3.40.50.1220">
    <property type="entry name" value="TPP-binding domain"/>
    <property type="match status" value="1"/>
</dbReference>